<keyword evidence="7" id="KW-0472">Membrane</keyword>
<keyword evidence="7" id="KW-1133">Transmembrane helix</keyword>
<dbReference type="InterPro" id="IPR051684">
    <property type="entry name" value="Electron_Trans/Redox"/>
</dbReference>
<feature type="transmembrane region" description="Helical" evidence="7">
    <location>
        <begin position="37"/>
        <end position="57"/>
    </location>
</feature>
<evidence type="ECO:0000256" key="6">
    <source>
        <dbReference type="ARBA" id="ARBA00023014"/>
    </source>
</evidence>
<evidence type="ECO:0000313" key="10">
    <source>
        <dbReference type="Proteomes" id="UP000239872"/>
    </source>
</evidence>
<reference evidence="9 10" key="1">
    <citation type="submission" date="2018-01" db="EMBL/GenBank/DDBJ databases">
        <title>A novel member of the phylum Bacteroidetes isolated from glacier ice.</title>
        <authorList>
            <person name="Liu Q."/>
            <person name="Xin Y.-H."/>
        </authorList>
    </citation>
    <scope>NUCLEOTIDE SEQUENCE [LARGE SCALE GENOMIC DNA]</scope>
    <source>
        <strain evidence="9 10">RB1R16</strain>
    </source>
</reference>
<dbReference type="RefSeq" id="WP_105038693.1">
    <property type="nucleotide sequence ID" value="NZ_PPSL01000002.1"/>
</dbReference>
<comment type="caution">
    <text evidence="9">The sequence shown here is derived from an EMBL/GenBank/DDBJ whole genome shotgun (WGS) entry which is preliminary data.</text>
</comment>
<proteinExistence type="predicted"/>
<keyword evidence="1" id="KW-0813">Transport</keyword>
<dbReference type="InterPro" id="IPR017900">
    <property type="entry name" value="4Fe4S_Fe_S_CS"/>
</dbReference>
<feature type="domain" description="4Fe-4S ferredoxin-type" evidence="8">
    <location>
        <begin position="257"/>
        <end position="285"/>
    </location>
</feature>
<dbReference type="Proteomes" id="UP000239872">
    <property type="component" value="Unassembled WGS sequence"/>
</dbReference>
<evidence type="ECO:0000313" key="9">
    <source>
        <dbReference type="EMBL" id="PQJ11813.1"/>
    </source>
</evidence>
<feature type="transmembrane region" description="Helical" evidence="7">
    <location>
        <begin position="336"/>
        <end position="353"/>
    </location>
</feature>
<accession>A0A2S7SY03</accession>
<gene>
    <name evidence="9" type="primary">ccoG</name>
    <name evidence="9" type="ORF">CJD36_008440</name>
</gene>
<dbReference type="SUPFAM" id="SSF54862">
    <property type="entry name" value="4Fe-4S ferredoxins"/>
    <property type="match status" value="1"/>
</dbReference>
<feature type="transmembrane region" description="Helical" evidence="7">
    <location>
        <begin position="192"/>
        <end position="215"/>
    </location>
</feature>
<keyword evidence="10" id="KW-1185">Reference proteome</keyword>
<dbReference type="GO" id="GO:0005886">
    <property type="term" value="C:plasma membrane"/>
    <property type="evidence" value="ECO:0007669"/>
    <property type="project" value="TreeGrafter"/>
</dbReference>
<dbReference type="InterPro" id="IPR014116">
    <property type="entry name" value="Cyt_c_oxidase_cbb3_FixG"/>
</dbReference>
<dbReference type="Gene3D" id="2.60.40.10">
    <property type="entry name" value="Immunoglobulins"/>
    <property type="match status" value="1"/>
</dbReference>
<protein>
    <submittedName>
        <fullName evidence="9">Cytochrome c oxidase accessory protein CcoG</fullName>
    </submittedName>
</protein>
<dbReference type="GO" id="GO:0051539">
    <property type="term" value="F:4 iron, 4 sulfur cluster binding"/>
    <property type="evidence" value="ECO:0007669"/>
    <property type="project" value="UniProtKB-KW"/>
</dbReference>
<evidence type="ECO:0000256" key="5">
    <source>
        <dbReference type="ARBA" id="ARBA00023004"/>
    </source>
</evidence>
<dbReference type="PANTHER" id="PTHR30176">
    <property type="entry name" value="FERREDOXIN-TYPE PROTEIN NAPH"/>
    <property type="match status" value="1"/>
</dbReference>
<keyword evidence="5" id="KW-0408">Iron</keyword>
<keyword evidence="7" id="KW-0812">Transmembrane</keyword>
<dbReference type="EMBL" id="PPSL01000002">
    <property type="protein sequence ID" value="PQJ11813.1"/>
    <property type="molecule type" value="Genomic_DNA"/>
</dbReference>
<evidence type="ECO:0000256" key="4">
    <source>
        <dbReference type="ARBA" id="ARBA00022982"/>
    </source>
</evidence>
<dbReference type="Pfam" id="PF13746">
    <property type="entry name" value="Fer4_18"/>
    <property type="match status" value="1"/>
</dbReference>
<evidence type="ECO:0000256" key="3">
    <source>
        <dbReference type="ARBA" id="ARBA00022723"/>
    </source>
</evidence>
<dbReference type="Gene3D" id="3.30.70.20">
    <property type="match status" value="1"/>
</dbReference>
<keyword evidence="3" id="KW-0479">Metal-binding</keyword>
<evidence type="ECO:0000256" key="2">
    <source>
        <dbReference type="ARBA" id="ARBA00022485"/>
    </source>
</evidence>
<organism evidence="9 10">
    <name type="scientific">Flavipsychrobacter stenotrophus</name>
    <dbReference type="NCBI Taxonomy" id="2077091"/>
    <lineage>
        <taxon>Bacteria</taxon>
        <taxon>Pseudomonadati</taxon>
        <taxon>Bacteroidota</taxon>
        <taxon>Chitinophagia</taxon>
        <taxon>Chitinophagales</taxon>
        <taxon>Chitinophagaceae</taxon>
        <taxon>Flavipsychrobacter</taxon>
    </lineage>
</organism>
<evidence type="ECO:0000256" key="7">
    <source>
        <dbReference type="SAM" id="Phobius"/>
    </source>
</evidence>
<dbReference type="GO" id="GO:0046872">
    <property type="term" value="F:metal ion binding"/>
    <property type="evidence" value="ECO:0007669"/>
    <property type="project" value="UniProtKB-KW"/>
</dbReference>
<keyword evidence="4" id="KW-0249">Electron transport</keyword>
<dbReference type="PROSITE" id="PS00198">
    <property type="entry name" value="4FE4S_FER_1"/>
    <property type="match status" value="1"/>
</dbReference>
<dbReference type="AlphaFoldDB" id="A0A2S7SY03"/>
<dbReference type="NCBIfam" id="TIGR02745">
    <property type="entry name" value="ccoG_rdxA_fixG"/>
    <property type="match status" value="1"/>
</dbReference>
<name>A0A2S7SY03_9BACT</name>
<keyword evidence="6" id="KW-0411">Iron-sulfur</keyword>
<feature type="transmembrane region" description="Helical" evidence="7">
    <location>
        <begin position="161"/>
        <end position="180"/>
    </location>
</feature>
<dbReference type="InterPro" id="IPR013783">
    <property type="entry name" value="Ig-like_fold"/>
</dbReference>
<dbReference type="InterPro" id="IPR032879">
    <property type="entry name" value="FixG_C"/>
</dbReference>
<keyword evidence="2" id="KW-0004">4Fe-4S</keyword>
<sequence length="469" mass="54180">MSEQIDIKSSFRDKVATIDKKGKRVWIFAQQPKGRFYTLRTAFTAFYLLLFFGLPFLKYKGHPLFLINILERKFILFGQIFWPQDFFIFALGMIVFIVFIALFTVVFGRVFCGWACPQTIFMEMVFRRIEYLIEGTAAEQKILERSPWDTNKILRKGSKWLAFWMVSFLIANTFLSYIIGVSEMYKMISESFALHVGTFVSLVTFTTVFFFVYLWMREQICTVICPYGRMQGVLLDRNSMIVAYDYKRGETRAKFRKSEERTAGDCIDCEQCVKVCPTGIDIRNGTQLECVNCTACIDACDRMMEAVNLPKGLIRMASENNIAKNRPWVFTVKMKAYSFVMCLLLGVLVWLLASRTDVGITLLRTPGQLYQEQPHNELSNLYNYKMLNKTFEEKEITLVPENFKGYIKLVGETRLKIPKDGIVAGSMFVYLDKSSVRQRTTKLKIGVYEHGKKISTITTSFLGPFNDGN</sequence>
<dbReference type="OrthoDB" id="9811700at2"/>
<evidence type="ECO:0000256" key="1">
    <source>
        <dbReference type="ARBA" id="ARBA00022448"/>
    </source>
</evidence>
<evidence type="ECO:0000259" key="8">
    <source>
        <dbReference type="PROSITE" id="PS51379"/>
    </source>
</evidence>
<dbReference type="PROSITE" id="PS51379">
    <property type="entry name" value="4FE4S_FER_2"/>
    <property type="match status" value="1"/>
</dbReference>
<dbReference type="Pfam" id="PF12801">
    <property type="entry name" value="Fer4_5"/>
    <property type="match status" value="1"/>
</dbReference>
<feature type="transmembrane region" description="Helical" evidence="7">
    <location>
        <begin position="86"/>
        <end position="112"/>
    </location>
</feature>
<dbReference type="InterPro" id="IPR017896">
    <property type="entry name" value="4Fe4S_Fe-S-bd"/>
</dbReference>
<dbReference type="PANTHER" id="PTHR30176:SF3">
    <property type="entry name" value="FERREDOXIN-TYPE PROTEIN NAPH"/>
    <property type="match status" value="1"/>
</dbReference>
<dbReference type="Pfam" id="PF11614">
    <property type="entry name" value="FixG_C"/>
    <property type="match status" value="1"/>
</dbReference>